<name>A0ABR9MQV4_9PROT</name>
<evidence type="ECO:0008006" key="3">
    <source>
        <dbReference type="Google" id="ProtNLM"/>
    </source>
</evidence>
<keyword evidence="2" id="KW-1185">Reference proteome</keyword>
<accession>A0ABR9MQV4</accession>
<sequence>MCCVSLMVLGGCDTVKIPYKDEDHAWAARTGHATVIVRASAIFGQKQYYCANLVENSFLLPDTPYYRDWIRVLQSPYHFKGDITRKAKALLRKAPRQAMCTFVFRNVPAGKWVFFGNIQHYLAQPQTHWVSGMELRSNISGFNLLWGGIVVQDDMGVIARQVVQDGNRRNDIGLFKARHFGAAADVSTWHPTEEEMKGLGLSDQEMRQVVEAK</sequence>
<dbReference type="RefSeq" id="WP_192848620.1">
    <property type="nucleotide sequence ID" value="NZ_JAGJTM010000004.1"/>
</dbReference>
<proteinExistence type="predicted"/>
<organism evidence="1 2">
    <name type="scientific">Bombella apis</name>
    <dbReference type="NCBI Taxonomy" id="1785988"/>
    <lineage>
        <taxon>Bacteria</taxon>
        <taxon>Pseudomonadati</taxon>
        <taxon>Pseudomonadota</taxon>
        <taxon>Alphaproteobacteria</taxon>
        <taxon>Acetobacterales</taxon>
        <taxon>Acetobacteraceae</taxon>
        <taxon>Bombella</taxon>
    </lineage>
</organism>
<protein>
    <recommendedName>
        <fullName evidence="3">Lipoprotein</fullName>
    </recommendedName>
</protein>
<evidence type="ECO:0000313" key="1">
    <source>
        <dbReference type="EMBL" id="MBE1724255.1"/>
    </source>
</evidence>
<evidence type="ECO:0000313" key="2">
    <source>
        <dbReference type="Proteomes" id="UP000599085"/>
    </source>
</evidence>
<reference evidence="1 2" key="1">
    <citation type="submission" date="2020-09" db="EMBL/GenBank/DDBJ databases">
        <title>Bombella mellium and Bombella favum sp. nov., two novel species isolated from honey of Apis mellifera.</title>
        <authorList>
            <person name="Hilgarth M."/>
            <person name="Redwitz J."/>
            <person name="Ehrmann M.A."/>
            <person name="Vogel R.F."/>
            <person name="Jakob F."/>
        </authorList>
    </citation>
    <scope>NUCLEOTIDE SEQUENCE [LARGE SCALE GENOMIC DNA]</scope>
    <source>
        <strain evidence="1 2">MRM1</strain>
    </source>
</reference>
<gene>
    <name evidence="1" type="ORF">IGM82_07525</name>
</gene>
<dbReference type="Proteomes" id="UP000599085">
    <property type="component" value="Unassembled WGS sequence"/>
</dbReference>
<comment type="caution">
    <text evidence="1">The sequence shown here is derived from an EMBL/GenBank/DDBJ whole genome shotgun (WGS) entry which is preliminary data.</text>
</comment>
<dbReference type="EMBL" id="JADAQV010000003">
    <property type="protein sequence ID" value="MBE1724255.1"/>
    <property type="molecule type" value="Genomic_DNA"/>
</dbReference>